<name>A0A0V8E8Y0_LACLL</name>
<dbReference type="EMBL" id="LKLS01000011">
    <property type="protein sequence ID" value="KSU22243.1"/>
    <property type="molecule type" value="Genomic_DNA"/>
</dbReference>
<dbReference type="Proteomes" id="UP000053612">
    <property type="component" value="Unassembled WGS sequence"/>
</dbReference>
<dbReference type="RefSeq" id="WP_058221518.1">
    <property type="nucleotide sequence ID" value="NZ_CAKMBL010000003.1"/>
</dbReference>
<accession>A0A0V8E8Y0</accession>
<dbReference type="AlphaFoldDB" id="A0A0V8E8Y0"/>
<evidence type="ECO:0000313" key="1">
    <source>
        <dbReference type="EMBL" id="KSU22243.1"/>
    </source>
</evidence>
<gene>
    <name evidence="1" type="ORF">LMG9449_0342</name>
</gene>
<organism evidence="1 2">
    <name type="scientific">Lactococcus lactis subsp. lactis</name>
    <name type="common">Streptococcus lactis</name>
    <dbReference type="NCBI Taxonomy" id="1360"/>
    <lineage>
        <taxon>Bacteria</taxon>
        <taxon>Bacillati</taxon>
        <taxon>Bacillota</taxon>
        <taxon>Bacilli</taxon>
        <taxon>Lactobacillales</taxon>
        <taxon>Streptococcaceae</taxon>
        <taxon>Lactococcus</taxon>
    </lineage>
</organism>
<sequence>MPQSSNAGELILEWLELTGIRQDSLGSEYGQKKVQFHQMLHNKTPKHEASVLMSKIMSDKGITLDKLDELRELKGA</sequence>
<reference evidence="2" key="1">
    <citation type="submission" date="2015-10" db="EMBL/GenBank/DDBJ databases">
        <title>Draft Genome Sequences of 11 Lactococcus lactis subspecies cremoris strains.</title>
        <authorList>
            <person name="Wels M."/>
            <person name="Backus L."/>
            <person name="Boekhorst J."/>
            <person name="Dijkstra A."/>
            <person name="Beerthuizen M."/>
            <person name="Kelly W."/>
            <person name="Siezen R."/>
            <person name="Bachmann H."/>
            <person name="Van Hijum S."/>
        </authorList>
    </citation>
    <scope>NUCLEOTIDE SEQUENCE [LARGE SCALE GENOMIC DNA]</scope>
    <source>
        <strain evidence="2">LMG9449</strain>
    </source>
</reference>
<evidence type="ECO:0000313" key="2">
    <source>
        <dbReference type="Proteomes" id="UP000053612"/>
    </source>
</evidence>
<protein>
    <submittedName>
        <fullName evidence="1">Uncharacterized protein</fullName>
    </submittedName>
</protein>
<comment type="caution">
    <text evidence="1">The sequence shown here is derived from an EMBL/GenBank/DDBJ whole genome shotgun (WGS) entry which is preliminary data.</text>
</comment>
<proteinExistence type="predicted"/>
<dbReference type="PATRIC" id="fig|1360.109.peg.1427"/>